<gene>
    <name evidence="1" type="ORF">BDEG_20755</name>
</gene>
<proteinExistence type="predicted"/>
<dbReference type="Proteomes" id="UP000077115">
    <property type="component" value="Unassembled WGS sequence"/>
</dbReference>
<protein>
    <submittedName>
        <fullName evidence="1">Uncharacterized protein</fullName>
    </submittedName>
</protein>
<reference evidence="1 2" key="1">
    <citation type="submission" date="2006-10" db="EMBL/GenBank/DDBJ databases">
        <title>The Genome Sequence of Batrachochytrium dendrobatidis JEL423.</title>
        <authorList>
            <consortium name="The Broad Institute Genome Sequencing Platform"/>
            <person name="Birren B."/>
            <person name="Lander E."/>
            <person name="Galagan J."/>
            <person name="Cuomo C."/>
            <person name="Devon K."/>
            <person name="Jaffe D."/>
            <person name="Butler J."/>
            <person name="Alvarez P."/>
            <person name="Gnerre S."/>
            <person name="Grabherr M."/>
            <person name="Kleber M."/>
            <person name="Mauceli E."/>
            <person name="Brockman W."/>
            <person name="Young S."/>
            <person name="LaButti K."/>
            <person name="Sykes S."/>
            <person name="DeCaprio D."/>
            <person name="Crawford M."/>
            <person name="Koehrsen M."/>
            <person name="Engels R."/>
            <person name="Montgomery P."/>
            <person name="Pearson M."/>
            <person name="Howarth C."/>
            <person name="Larson L."/>
            <person name="White J."/>
            <person name="O'Leary S."/>
            <person name="Kodira C."/>
            <person name="Zeng Q."/>
            <person name="Yandava C."/>
            <person name="Alvarado L."/>
            <person name="Longcore J."/>
            <person name="James T."/>
        </authorList>
    </citation>
    <scope>NUCLEOTIDE SEQUENCE [LARGE SCALE GENOMIC DNA]</scope>
    <source>
        <strain evidence="1 2">JEL423</strain>
    </source>
</reference>
<dbReference type="EMBL" id="DS022300">
    <property type="protein sequence ID" value="OAJ36593.1"/>
    <property type="molecule type" value="Genomic_DNA"/>
</dbReference>
<accession>A0A177W985</accession>
<evidence type="ECO:0000313" key="1">
    <source>
        <dbReference type="EMBL" id="OAJ36593.1"/>
    </source>
</evidence>
<name>A0A177W985_BATDL</name>
<reference evidence="1 2" key="2">
    <citation type="submission" date="2016-05" db="EMBL/GenBank/DDBJ databases">
        <title>Lineage-specific infection strategies underlie the spectrum of fungal disease in amphibians.</title>
        <authorList>
            <person name="Cuomo C.A."/>
            <person name="Farrer R.A."/>
            <person name="James T."/>
            <person name="Longcore J."/>
            <person name="Birren B."/>
        </authorList>
    </citation>
    <scope>NUCLEOTIDE SEQUENCE [LARGE SCALE GENOMIC DNA]</scope>
    <source>
        <strain evidence="1 2">JEL423</strain>
    </source>
</reference>
<sequence length="127" mass="14314">MAAVINIKSTLQKRSLRTYAAPTPQMLEMSNYGKLLPPHPAQANVMPIGPTPIVNMVPVVQHGYKKRRRRFYNRSHFIQHPLHAPPTVIPPPMIDQYPPGGIAPQFLHKSSYAAPPASYLQHQLHRV</sequence>
<organism evidence="1 2">
    <name type="scientific">Batrachochytrium dendrobatidis (strain JEL423)</name>
    <dbReference type="NCBI Taxonomy" id="403673"/>
    <lineage>
        <taxon>Eukaryota</taxon>
        <taxon>Fungi</taxon>
        <taxon>Fungi incertae sedis</taxon>
        <taxon>Chytridiomycota</taxon>
        <taxon>Chytridiomycota incertae sedis</taxon>
        <taxon>Chytridiomycetes</taxon>
        <taxon>Rhizophydiales</taxon>
        <taxon>Rhizophydiales incertae sedis</taxon>
        <taxon>Batrachochytrium</taxon>
    </lineage>
</organism>
<evidence type="ECO:0000313" key="2">
    <source>
        <dbReference type="Proteomes" id="UP000077115"/>
    </source>
</evidence>
<dbReference type="AlphaFoldDB" id="A0A177W985"/>
<dbReference type="VEuPathDB" id="FungiDB:BDEG_20755"/>